<sequence>MMGCAYVEGRYGVARDHFMATQLFHRAANLGSHQAAIGGNVFSRYAVGNQENDKGNSKRALQHWMIAARGGHEESWDKVQMTGMLFPHLVSKEDMDKTGRGYIQYCEEVKSD</sequence>
<keyword evidence="2" id="KW-1185">Reference proteome</keyword>
<dbReference type="SUPFAM" id="SSF81901">
    <property type="entry name" value="HCP-like"/>
    <property type="match status" value="1"/>
</dbReference>
<name>A0ABD3NE67_9STRA</name>
<dbReference type="EMBL" id="JALLPJ020001206">
    <property type="protein sequence ID" value="KAL3774192.1"/>
    <property type="molecule type" value="Genomic_DNA"/>
</dbReference>
<evidence type="ECO:0000313" key="2">
    <source>
        <dbReference type="Proteomes" id="UP001530400"/>
    </source>
</evidence>
<organism evidence="1 2">
    <name type="scientific">Cyclotella atomus</name>
    <dbReference type="NCBI Taxonomy" id="382360"/>
    <lineage>
        <taxon>Eukaryota</taxon>
        <taxon>Sar</taxon>
        <taxon>Stramenopiles</taxon>
        <taxon>Ochrophyta</taxon>
        <taxon>Bacillariophyta</taxon>
        <taxon>Coscinodiscophyceae</taxon>
        <taxon>Thalassiosirophycidae</taxon>
        <taxon>Stephanodiscales</taxon>
        <taxon>Stephanodiscaceae</taxon>
        <taxon>Cyclotella</taxon>
    </lineage>
</organism>
<comment type="caution">
    <text evidence="1">The sequence shown here is derived from an EMBL/GenBank/DDBJ whole genome shotgun (WGS) entry which is preliminary data.</text>
</comment>
<proteinExistence type="predicted"/>
<evidence type="ECO:0000313" key="1">
    <source>
        <dbReference type="EMBL" id="KAL3774192.1"/>
    </source>
</evidence>
<protein>
    <submittedName>
        <fullName evidence="1">Uncharacterized protein</fullName>
    </submittedName>
</protein>
<accession>A0ABD3NE67</accession>
<dbReference type="AlphaFoldDB" id="A0ABD3NE67"/>
<dbReference type="Gene3D" id="1.25.40.10">
    <property type="entry name" value="Tetratricopeptide repeat domain"/>
    <property type="match status" value="1"/>
</dbReference>
<dbReference type="Proteomes" id="UP001530400">
    <property type="component" value="Unassembled WGS sequence"/>
</dbReference>
<dbReference type="InterPro" id="IPR011990">
    <property type="entry name" value="TPR-like_helical_dom_sf"/>
</dbReference>
<gene>
    <name evidence="1" type="ORF">ACHAWO_000472</name>
</gene>
<reference evidence="1 2" key="1">
    <citation type="submission" date="2024-10" db="EMBL/GenBank/DDBJ databases">
        <title>Updated reference genomes for cyclostephanoid diatoms.</title>
        <authorList>
            <person name="Roberts W.R."/>
            <person name="Alverson A.J."/>
        </authorList>
    </citation>
    <scope>NUCLEOTIDE SEQUENCE [LARGE SCALE GENOMIC DNA]</scope>
    <source>
        <strain evidence="1 2">AJA010-31</strain>
    </source>
</reference>